<reference key="2">
    <citation type="submission" date="2011-08" db="EMBL/GenBank/DDBJ databases">
        <title>Genome sequence of Naumovozyma castellii.</title>
        <authorList>
            <person name="Gordon J.L."/>
            <person name="Armisen D."/>
            <person name="Proux-Wera E."/>
            <person name="OhEigeartaigh S.S."/>
            <person name="Byrne K.P."/>
            <person name="Wolfe K.H."/>
        </authorList>
    </citation>
    <scope>NUCLEOTIDE SEQUENCE</scope>
    <source>
        <strain>Type strain:CBS 4309</strain>
    </source>
</reference>
<dbReference type="InterPro" id="IPR036517">
    <property type="entry name" value="FF_domain_sf"/>
</dbReference>
<feature type="coiled-coil region" evidence="1">
    <location>
        <begin position="494"/>
        <end position="525"/>
    </location>
</feature>
<proteinExistence type="predicted"/>
<name>G0VDD9_NAUCA</name>
<dbReference type="InterPro" id="IPR001202">
    <property type="entry name" value="WW_dom"/>
</dbReference>
<evidence type="ECO:0000259" key="3">
    <source>
        <dbReference type="PROSITE" id="PS51676"/>
    </source>
</evidence>
<evidence type="ECO:0000313" key="5">
    <source>
        <dbReference type="Proteomes" id="UP000001640"/>
    </source>
</evidence>
<dbReference type="GO" id="GO:0005685">
    <property type="term" value="C:U1 snRNP"/>
    <property type="evidence" value="ECO:0007669"/>
    <property type="project" value="EnsemblFungi"/>
</dbReference>
<dbReference type="OrthoDB" id="187617at2759"/>
<evidence type="ECO:0008006" key="6">
    <source>
        <dbReference type="Google" id="ProtNLM"/>
    </source>
</evidence>
<feature type="domain" description="FF" evidence="3">
    <location>
        <begin position="378"/>
        <end position="438"/>
    </location>
</feature>
<dbReference type="GO" id="GO:0071004">
    <property type="term" value="C:U2-type prespliceosome"/>
    <property type="evidence" value="ECO:0007669"/>
    <property type="project" value="EnsemblFungi"/>
</dbReference>
<dbReference type="RefSeq" id="XP_003675865.1">
    <property type="nucleotide sequence ID" value="XM_003675817.1"/>
</dbReference>
<feature type="domain" description="FF" evidence="3">
    <location>
        <begin position="216"/>
        <end position="272"/>
    </location>
</feature>
<dbReference type="SUPFAM" id="SSF81698">
    <property type="entry name" value="FF domain"/>
    <property type="match status" value="3"/>
</dbReference>
<organism evidence="4 5">
    <name type="scientific">Naumovozyma castellii</name>
    <name type="common">Yeast</name>
    <name type="synonym">Saccharomyces castellii</name>
    <dbReference type="NCBI Taxonomy" id="27288"/>
    <lineage>
        <taxon>Eukaryota</taxon>
        <taxon>Fungi</taxon>
        <taxon>Dikarya</taxon>
        <taxon>Ascomycota</taxon>
        <taxon>Saccharomycotina</taxon>
        <taxon>Saccharomycetes</taxon>
        <taxon>Saccharomycetales</taxon>
        <taxon>Saccharomycetaceae</taxon>
        <taxon>Naumovozyma</taxon>
    </lineage>
</organism>
<dbReference type="PROSITE" id="PS01159">
    <property type="entry name" value="WW_DOMAIN_1"/>
    <property type="match status" value="1"/>
</dbReference>
<dbReference type="PANTHER" id="PTHR11864:SF0">
    <property type="entry name" value="PRP40 PRE-MRNA PROCESSING FACTOR 40 HOMOLOG A (YEAST)"/>
    <property type="match status" value="1"/>
</dbReference>
<dbReference type="HOGENOM" id="CLU_005825_1_1_1"/>
<dbReference type="EMBL" id="HE576754">
    <property type="protein sequence ID" value="CCC69501.1"/>
    <property type="molecule type" value="Genomic_DNA"/>
</dbReference>
<dbReference type="GeneID" id="96903082"/>
<evidence type="ECO:0000259" key="2">
    <source>
        <dbReference type="PROSITE" id="PS50020"/>
    </source>
</evidence>
<dbReference type="InterPro" id="IPR039726">
    <property type="entry name" value="Prp40-like"/>
</dbReference>
<dbReference type="InterPro" id="IPR002713">
    <property type="entry name" value="FF_domain"/>
</dbReference>
<dbReference type="FunCoup" id="G0VDD9">
    <property type="interactions" value="1276"/>
</dbReference>
<accession>G0VDD9</accession>
<dbReference type="GO" id="GO:0003723">
    <property type="term" value="F:RNA binding"/>
    <property type="evidence" value="ECO:0007669"/>
    <property type="project" value="EnsemblFungi"/>
</dbReference>
<evidence type="ECO:0000256" key="1">
    <source>
        <dbReference type="SAM" id="Coils"/>
    </source>
</evidence>
<dbReference type="CDD" id="cd00201">
    <property type="entry name" value="WW"/>
    <property type="match status" value="2"/>
</dbReference>
<keyword evidence="1" id="KW-0175">Coiled coil</keyword>
<dbReference type="eggNOG" id="KOG0152">
    <property type="taxonomic scope" value="Eukaryota"/>
</dbReference>
<dbReference type="Proteomes" id="UP000001640">
    <property type="component" value="Chromosome 3"/>
</dbReference>
<dbReference type="InterPro" id="IPR036020">
    <property type="entry name" value="WW_dom_sf"/>
</dbReference>
<dbReference type="KEGG" id="ncs:NCAS_0C05110"/>
<feature type="domain" description="WW" evidence="2">
    <location>
        <begin position="9"/>
        <end position="38"/>
    </location>
</feature>
<dbReference type="Gene3D" id="2.20.70.10">
    <property type="match status" value="2"/>
</dbReference>
<gene>
    <name evidence="4" type="primary">NCAS0C05110</name>
    <name evidence="4" type="ordered locus">NCAS_0C05110</name>
</gene>
<dbReference type="Pfam" id="PF00397">
    <property type="entry name" value="WW"/>
    <property type="match status" value="2"/>
</dbReference>
<keyword evidence="5" id="KW-1185">Reference proteome</keyword>
<dbReference type="SMART" id="SM00441">
    <property type="entry name" value="FF"/>
    <property type="match status" value="4"/>
</dbReference>
<sequence>MSAASISNDPWRSAKDANGRTYYYNINTKESRWDRPASMEGSTNNDDSDKMLLEQIGWKSNVTNEGKVYYYNLKTGESRWDVNDLIRQERMKNAKGKEEPKVEEKKEEKDKVKTDEILKGNILKQDNTEGTKYSNHSTIMHVTKKLPEDAEIDFMKMLRENKVDSTWSFSKIITELGSKDPRYWLVDDDPLWKQQMFEKYLSNRSEKELLKEHNEINKFKEAFVAMLEANSKITYYTRWPTARRLIANEPIYKHSVFNERIKKKTFQDYIAKLQKQHQETQSKLKEQALMELREYLKSILLNKKKNNSDGEQEENTMISWQTLSNNFLFEKSKRYMANKHFKILTREDILREYLTFVTEYENELSLRLSTLNERNYTRDRIARDNYKSLLLQTSKFKIRANSNWKDFYMVFKNDKKFQDLLGRNGSTALDLFLDYVEEKSITIKGQRAIAQQILIENEFQWNGDRDQNYTTTSDELSKILSNNTSFKNVDEEDIKIIVDQLINLRKEKKREQEELEHRIQEQKKHYFKVMVQNYLRTIGKEQSWDLAKETIKNTPEFRELNDENTGKLIFEEVQKFIKDGLATVTGATINQKKRNLEPSVKLDY</sequence>
<dbReference type="PROSITE" id="PS51676">
    <property type="entry name" value="FF"/>
    <property type="match status" value="2"/>
</dbReference>
<dbReference type="InParanoid" id="G0VDD9"/>
<dbReference type="AlphaFoldDB" id="G0VDD9"/>
<protein>
    <recommendedName>
        <fullName evidence="6">Pre-mRNA-processing protein PRP40</fullName>
    </recommendedName>
</protein>
<dbReference type="PROSITE" id="PS50020">
    <property type="entry name" value="WW_DOMAIN_2"/>
    <property type="match status" value="2"/>
</dbReference>
<evidence type="ECO:0000313" key="4">
    <source>
        <dbReference type="EMBL" id="CCC69501.1"/>
    </source>
</evidence>
<dbReference type="OMA" id="NEPIYKH"/>
<feature type="domain" description="WW" evidence="2">
    <location>
        <begin position="57"/>
        <end position="85"/>
    </location>
</feature>
<dbReference type="STRING" id="1064592.G0VDD9"/>
<dbReference type="Pfam" id="PF01846">
    <property type="entry name" value="FF"/>
    <property type="match status" value="3"/>
</dbReference>
<dbReference type="SMART" id="SM00456">
    <property type="entry name" value="WW"/>
    <property type="match status" value="2"/>
</dbReference>
<reference evidence="4 5" key="1">
    <citation type="journal article" date="2011" name="Proc. Natl. Acad. Sci. U.S.A.">
        <title>Evolutionary erosion of yeast sex chromosomes by mating-type switching accidents.</title>
        <authorList>
            <person name="Gordon J.L."/>
            <person name="Armisen D."/>
            <person name="Proux-Wera E."/>
            <person name="Oheigeartaigh S.S."/>
            <person name="Byrne K.P."/>
            <person name="Wolfe K.H."/>
        </authorList>
    </citation>
    <scope>NUCLEOTIDE SEQUENCE [LARGE SCALE GENOMIC DNA]</scope>
    <source>
        <strain evidence="5">ATCC 76901 / BCRC 22586 / CBS 4309 / NBRC 1992 / NRRL Y-12630</strain>
    </source>
</reference>
<dbReference type="PANTHER" id="PTHR11864">
    <property type="entry name" value="PRE-MRNA-PROCESSING PROTEIN PRP40"/>
    <property type="match status" value="1"/>
</dbReference>
<dbReference type="SUPFAM" id="SSF51045">
    <property type="entry name" value="WW domain"/>
    <property type="match status" value="2"/>
</dbReference>
<dbReference type="Gene3D" id="1.10.10.440">
    <property type="entry name" value="FF domain"/>
    <property type="match status" value="4"/>
</dbReference>
<dbReference type="GO" id="GO:0045292">
    <property type="term" value="P:mRNA cis splicing, via spliceosome"/>
    <property type="evidence" value="ECO:0007669"/>
    <property type="project" value="InterPro"/>
</dbReference>